<organism evidence="2">
    <name type="scientific">Proteus mirabilis</name>
    <dbReference type="NCBI Taxonomy" id="584"/>
    <lineage>
        <taxon>Bacteria</taxon>
        <taxon>Pseudomonadati</taxon>
        <taxon>Pseudomonadota</taxon>
        <taxon>Gammaproteobacteria</taxon>
        <taxon>Enterobacterales</taxon>
        <taxon>Morganellaceae</taxon>
        <taxon>Proteus</taxon>
    </lineage>
</organism>
<reference evidence="2" key="1">
    <citation type="journal article" date="2017" name="PLoS ONE">
        <title>Genetic diversity of the O antigens of Proteus species and the development of a suspension array for molecular serotyping.</title>
        <authorList>
            <person name="Yu X."/>
            <person name="Torzewska A."/>
            <person name="Zhang X."/>
            <person name="Yin Z."/>
            <person name="Drzewiecka D."/>
            <person name="Cao H."/>
            <person name="Liu B."/>
            <person name="Knirel Y.A."/>
            <person name="Rozalski A."/>
            <person name="Wang L."/>
        </authorList>
    </citation>
    <scope>NUCLEOTIDE SEQUENCE</scope>
    <source>
        <strain evidence="2">PrK 14/57</strain>
    </source>
</reference>
<sequence>MNYKHIPITNILLYIFILLSSFSYIKLLPNNMDTQPWYIVISIFICLIFILKNKIIYRENLIFVYLLFSYFIVLTIDILNQKYFLLSDLIRNTATYISLFTVSFSSIYCLKKKILTSKLILAFIVIWFIGGTIQFFINSNFFSFILDSRTSPGRGVTGFSPEPTFYAIIITLLYFLFYITKTTLEGNISFSFIFNKVLFLVLLQVFIFSKSSMMMLFWLIVFLFSYIVYTAIAFKEKKIAQLIILFIGIFILLILIYSIILISNTDYINSIKGYRFYKIFQISNNGLSSLIYQDASINDRVAHLVIPWYGLMKNYLFPGGFYSFTHYLDNKGLIFEGIFWYGSLTNKIMSYIGSVIYELGFLSFPYLFYILINLIKFISQSKNKKGDIILSCSFFTLIFLSIPLSNPIVTGFITTIAYINYHNFHMRNN</sequence>
<proteinExistence type="predicted"/>
<keyword evidence="1" id="KW-0472">Membrane</keyword>
<feature type="transmembrane region" description="Helical" evidence="1">
    <location>
        <begin position="393"/>
        <end position="419"/>
    </location>
</feature>
<feature type="transmembrane region" description="Helical" evidence="1">
    <location>
        <begin position="348"/>
        <end position="372"/>
    </location>
</feature>
<feature type="transmembrane region" description="Helical" evidence="1">
    <location>
        <begin position="12"/>
        <end position="29"/>
    </location>
</feature>
<dbReference type="EMBL" id="KY710688">
    <property type="protein sequence ID" value="AXY99368.1"/>
    <property type="molecule type" value="Genomic_DNA"/>
</dbReference>
<feature type="transmembrane region" description="Helical" evidence="1">
    <location>
        <begin position="93"/>
        <end position="110"/>
    </location>
</feature>
<feature type="transmembrane region" description="Helical" evidence="1">
    <location>
        <begin position="63"/>
        <end position="81"/>
    </location>
</feature>
<evidence type="ECO:0000313" key="2">
    <source>
        <dbReference type="EMBL" id="AXY99368.1"/>
    </source>
</evidence>
<feature type="transmembrane region" description="Helical" evidence="1">
    <location>
        <begin position="192"/>
        <end position="209"/>
    </location>
</feature>
<feature type="transmembrane region" description="Helical" evidence="1">
    <location>
        <begin position="119"/>
        <end position="143"/>
    </location>
</feature>
<feature type="transmembrane region" description="Helical" evidence="1">
    <location>
        <begin position="215"/>
        <end position="232"/>
    </location>
</feature>
<keyword evidence="1" id="KW-1133">Transmembrane helix</keyword>
<name>A0A385JM58_PROMI</name>
<accession>A0A385JM58</accession>
<feature type="transmembrane region" description="Helical" evidence="1">
    <location>
        <begin position="239"/>
        <end position="262"/>
    </location>
</feature>
<feature type="transmembrane region" description="Helical" evidence="1">
    <location>
        <begin position="163"/>
        <end position="180"/>
    </location>
</feature>
<protein>
    <submittedName>
        <fullName evidence="2">Wzy</fullName>
    </submittedName>
</protein>
<dbReference type="AlphaFoldDB" id="A0A385JM58"/>
<evidence type="ECO:0000256" key="1">
    <source>
        <dbReference type="SAM" id="Phobius"/>
    </source>
</evidence>
<keyword evidence="1" id="KW-0812">Transmembrane</keyword>
<feature type="transmembrane region" description="Helical" evidence="1">
    <location>
        <begin position="35"/>
        <end position="51"/>
    </location>
</feature>